<reference evidence="5" key="1">
    <citation type="submission" date="2021-03" db="EMBL/GenBank/DDBJ databases">
        <title>Comparative genomics and phylogenomic investigation of the class Geoglossomycetes provide insights into ecological specialization and systematics.</title>
        <authorList>
            <person name="Melie T."/>
            <person name="Pirro S."/>
            <person name="Miller A.N."/>
            <person name="Quandt A."/>
        </authorList>
    </citation>
    <scope>NUCLEOTIDE SEQUENCE</scope>
    <source>
        <strain evidence="5">CAQ_001_2017</strain>
    </source>
</reference>
<proteinExistence type="inferred from homology"/>
<dbReference type="EMBL" id="JAGHQM010000999">
    <property type="protein sequence ID" value="KAH0556827.1"/>
    <property type="molecule type" value="Genomic_DNA"/>
</dbReference>
<dbReference type="Proteomes" id="UP000750711">
    <property type="component" value="Unassembled WGS sequence"/>
</dbReference>
<sequence>MEEGAPEGKAAAIPKFASFRPKKHDTDRRITPDNGHDQSTHRKQEPTPSEEPSYGQQGDRGGHRKHRERHERHHRHRRSVNEDQSNPVPAKSPDVDPKITAWDDSPEVYVVDTKGDPKNLVYGAIHRYSLPAYYRAGAGHVIGLDKGNKIDRELSSEKGIVIQNRSSRAVGNRDKYAFSRNERKGIKKLRIKPFDNDDAAFEATLNFIPLRLARGVNQKQLETGSLSSNEDDDHHYRSIEGKAKAGSQPEDKDLEYASESSTSGYEGIEGSRDEATQRRNIELSQRVEAEPLNVDAWLELVDHQDSLVGDRSGRRKLTSAEQLSTADIKLSMYEKALDKVGKSAGRERLLVGLMEEGSKIWE</sequence>
<feature type="compositionally biased region" description="Basic and acidic residues" evidence="4">
    <location>
        <begin position="24"/>
        <end position="45"/>
    </location>
</feature>
<evidence type="ECO:0000256" key="2">
    <source>
        <dbReference type="ARBA" id="ARBA00009265"/>
    </source>
</evidence>
<comment type="subcellular location">
    <subcellularLocation>
        <location evidence="1">Nucleus</location>
    </subcellularLocation>
</comment>
<gene>
    <name evidence="5" type="ORF">GP486_005383</name>
</gene>
<evidence type="ECO:0000256" key="1">
    <source>
        <dbReference type="ARBA" id="ARBA00004123"/>
    </source>
</evidence>
<comment type="similarity">
    <text evidence="2">Belongs to the NRDE2 family.</text>
</comment>
<dbReference type="GO" id="GO:0071013">
    <property type="term" value="C:catalytic step 2 spliceosome"/>
    <property type="evidence" value="ECO:0007669"/>
    <property type="project" value="TreeGrafter"/>
</dbReference>
<feature type="region of interest" description="Disordered" evidence="4">
    <location>
        <begin position="240"/>
        <end position="276"/>
    </location>
</feature>
<dbReference type="PANTHER" id="PTHR13471:SF0">
    <property type="entry name" value="NUCLEAR EXOSOME REGULATOR NRDE2"/>
    <property type="match status" value="1"/>
</dbReference>
<dbReference type="GO" id="GO:1902369">
    <property type="term" value="P:negative regulation of RNA catabolic process"/>
    <property type="evidence" value="ECO:0007669"/>
    <property type="project" value="TreeGrafter"/>
</dbReference>
<keyword evidence="3" id="KW-0539">Nucleus</keyword>
<dbReference type="PANTHER" id="PTHR13471">
    <property type="entry name" value="TETRATRICOPEPTIDE-LIKE HELICAL"/>
    <property type="match status" value="1"/>
</dbReference>
<organism evidence="5 6">
    <name type="scientific">Trichoglossum hirsutum</name>
    <dbReference type="NCBI Taxonomy" id="265104"/>
    <lineage>
        <taxon>Eukaryota</taxon>
        <taxon>Fungi</taxon>
        <taxon>Dikarya</taxon>
        <taxon>Ascomycota</taxon>
        <taxon>Pezizomycotina</taxon>
        <taxon>Geoglossomycetes</taxon>
        <taxon>Geoglossales</taxon>
        <taxon>Geoglossaceae</taxon>
        <taxon>Trichoglossum</taxon>
    </lineage>
</organism>
<dbReference type="InterPro" id="IPR013633">
    <property type="entry name" value="NRDE-2"/>
</dbReference>
<evidence type="ECO:0000313" key="6">
    <source>
        <dbReference type="Proteomes" id="UP000750711"/>
    </source>
</evidence>
<comment type="caution">
    <text evidence="5">The sequence shown here is derived from an EMBL/GenBank/DDBJ whole genome shotgun (WGS) entry which is preliminary data.</text>
</comment>
<evidence type="ECO:0000256" key="4">
    <source>
        <dbReference type="SAM" id="MobiDB-lite"/>
    </source>
</evidence>
<evidence type="ECO:0000313" key="5">
    <source>
        <dbReference type="EMBL" id="KAH0556827.1"/>
    </source>
</evidence>
<evidence type="ECO:0000256" key="3">
    <source>
        <dbReference type="ARBA" id="ARBA00023242"/>
    </source>
</evidence>
<feature type="compositionally biased region" description="Basic and acidic residues" evidence="4">
    <location>
        <begin position="240"/>
        <end position="255"/>
    </location>
</feature>
<dbReference type="AlphaFoldDB" id="A0A9P8RMV0"/>
<dbReference type="Pfam" id="PF08424">
    <property type="entry name" value="NRDE-2"/>
    <property type="match status" value="1"/>
</dbReference>
<keyword evidence="6" id="KW-1185">Reference proteome</keyword>
<feature type="compositionally biased region" description="Basic residues" evidence="4">
    <location>
        <begin position="62"/>
        <end position="78"/>
    </location>
</feature>
<dbReference type="GO" id="GO:0031048">
    <property type="term" value="P:regulatory ncRNA-mediated heterochromatin formation"/>
    <property type="evidence" value="ECO:0007669"/>
    <property type="project" value="TreeGrafter"/>
</dbReference>
<name>A0A9P8RMV0_9PEZI</name>
<protein>
    <submittedName>
        <fullName evidence="5">Uncharacterized protein</fullName>
    </submittedName>
</protein>
<feature type="region of interest" description="Disordered" evidence="4">
    <location>
        <begin position="1"/>
        <end position="101"/>
    </location>
</feature>
<accession>A0A9P8RMV0</accession>